<keyword evidence="8" id="KW-0406">Ion transport</keyword>
<proteinExistence type="inferred from homology"/>
<evidence type="ECO:0000256" key="2">
    <source>
        <dbReference type="ARBA" id="ARBA00006810"/>
    </source>
</evidence>
<evidence type="ECO:0000256" key="5">
    <source>
        <dbReference type="ARBA" id="ARBA00022692"/>
    </source>
</evidence>
<dbReference type="PANTHER" id="PTHR42823">
    <property type="entry name" value="ATP SYNTHASE SUBUNIT A, CHLOROPLASTIC"/>
    <property type="match status" value="1"/>
</dbReference>
<evidence type="ECO:0000256" key="3">
    <source>
        <dbReference type="ARBA" id="ARBA00022448"/>
    </source>
</evidence>
<reference evidence="12 13" key="1">
    <citation type="journal article" date="2012" name="Mol. Biol. Evol.">
        <title>Genome reduction and co-evolution between the primary and secondary bacterial symbionts of psyllids.</title>
        <authorList>
            <person name="Sloan D.B."/>
            <person name="Moran N.A."/>
        </authorList>
    </citation>
    <scope>NUCLEOTIDE SEQUENCE [LARGE SCALE GENOMIC DNA]</scope>
    <source>
        <strain evidence="12 13">CE</strain>
    </source>
</reference>
<evidence type="ECO:0000256" key="7">
    <source>
        <dbReference type="ARBA" id="ARBA00022989"/>
    </source>
</evidence>
<evidence type="ECO:0000256" key="8">
    <source>
        <dbReference type="ARBA" id="ARBA00023065"/>
    </source>
</evidence>
<evidence type="ECO:0000256" key="10">
    <source>
        <dbReference type="ARBA" id="ARBA00023310"/>
    </source>
</evidence>
<dbReference type="PANTHER" id="PTHR42823:SF3">
    <property type="entry name" value="ATP SYNTHASE SUBUNIT A, CHLOROPLASTIC"/>
    <property type="match status" value="1"/>
</dbReference>
<dbReference type="GO" id="GO:0042777">
    <property type="term" value="P:proton motive force-driven plasma membrane ATP synthesis"/>
    <property type="evidence" value="ECO:0007669"/>
    <property type="project" value="TreeGrafter"/>
</dbReference>
<feature type="transmembrane region" description="Helical" evidence="11">
    <location>
        <begin position="20"/>
        <end position="41"/>
    </location>
</feature>
<dbReference type="EMBL" id="CP003541">
    <property type="protein sequence ID" value="AFP83478.1"/>
    <property type="molecule type" value="Genomic_DNA"/>
</dbReference>
<dbReference type="InterPro" id="IPR045082">
    <property type="entry name" value="ATP_syn_F0_a_bact/chloroplast"/>
</dbReference>
<dbReference type="GO" id="GO:0045259">
    <property type="term" value="C:proton-transporting ATP synthase complex"/>
    <property type="evidence" value="ECO:0007669"/>
    <property type="project" value="UniProtKB-KW"/>
</dbReference>
<dbReference type="Gene3D" id="1.20.120.220">
    <property type="entry name" value="ATP synthase, F0 complex, subunit A"/>
    <property type="match status" value="1"/>
</dbReference>
<feature type="transmembrane region" description="Helical" evidence="11">
    <location>
        <begin position="106"/>
        <end position="129"/>
    </location>
</feature>
<keyword evidence="5 11" id="KW-0812">Transmembrane</keyword>
<keyword evidence="6" id="KW-0375">Hydrogen ion transport</keyword>
<dbReference type="InterPro" id="IPR023011">
    <property type="entry name" value="ATP_synth_F0_asu_AS"/>
</dbReference>
<keyword evidence="7 11" id="KW-1133">Transmembrane helix</keyword>
<dbReference type="Proteomes" id="UP000003932">
    <property type="component" value="Chromosome"/>
</dbReference>
<sequence length="232" mass="27571">MDILKNIFLNFNFFLKKEILNLNLNIIIISFIINFFCIFIINNKKIFFLIDYLKKFINKSIYKSSRIIILFYCLNIFFNILLSNLIDLLPNNLIINLINKKVNLVPTANINITTSISIISIIFITYISIKNIGLYNFIKNFFIFPIKNNYMFMFNFIIEFISFIMKPISLSLRLFGNLFSSEIIFNLINKINFIENYILNILWGSFHYLILPLQSFIFITLVIIYISQTLKH</sequence>
<dbReference type="GO" id="GO:0046933">
    <property type="term" value="F:proton-transporting ATP synthase activity, rotational mechanism"/>
    <property type="evidence" value="ECO:0007669"/>
    <property type="project" value="TreeGrafter"/>
</dbReference>
<feature type="transmembrane region" description="Helical" evidence="11">
    <location>
        <begin position="67"/>
        <end position="86"/>
    </location>
</feature>
<accession>J7GY44</accession>
<keyword evidence="9 11" id="KW-0472">Membrane</keyword>
<dbReference type="PROSITE" id="PS00449">
    <property type="entry name" value="ATPASE_A"/>
    <property type="match status" value="1"/>
</dbReference>
<keyword evidence="3" id="KW-0813">Transport</keyword>
<comment type="similarity">
    <text evidence="2">Belongs to the ATPase A chain family.</text>
</comment>
<dbReference type="InterPro" id="IPR000568">
    <property type="entry name" value="ATP_synth_F0_asu"/>
</dbReference>
<dbReference type="STRING" id="1202536.A33U_03"/>
<dbReference type="Pfam" id="PF00119">
    <property type="entry name" value="ATP-synt_A"/>
    <property type="match status" value="1"/>
</dbReference>
<evidence type="ECO:0000256" key="4">
    <source>
        <dbReference type="ARBA" id="ARBA00022547"/>
    </source>
</evidence>
<evidence type="ECO:0000256" key="9">
    <source>
        <dbReference type="ARBA" id="ARBA00023136"/>
    </source>
</evidence>
<dbReference type="KEGG" id="cru:A33U_03"/>
<evidence type="ECO:0000256" key="6">
    <source>
        <dbReference type="ARBA" id="ARBA00022781"/>
    </source>
</evidence>
<dbReference type="OrthoDB" id="9789241at2"/>
<dbReference type="RefSeq" id="WP_014886779.1">
    <property type="nucleotide sequence ID" value="NC_018414.1"/>
</dbReference>
<dbReference type="PRINTS" id="PR00123">
    <property type="entry name" value="ATPASEA"/>
</dbReference>
<dbReference type="SUPFAM" id="SSF81336">
    <property type="entry name" value="F1F0 ATP synthase subunit A"/>
    <property type="match status" value="1"/>
</dbReference>
<organism evidence="12 13">
    <name type="scientific">Candidatus Carsonella ruddii CE isolate Thao2000</name>
    <dbReference type="NCBI Taxonomy" id="1202536"/>
    <lineage>
        <taxon>Bacteria</taxon>
        <taxon>Pseudomonadati</taxon>
        <taxon>Pseudomonadota</taxon>
        <taxon>Gammaproteobacteria</taxon>
        <taxon>Oceanospirillales</taxon>
        <taxon>Halomonadaceae</taxon>
        <taxon>Zymobacter group</taxon>
        <taxon>Candidatus Carsonella</taxon>
    </lineage>
</organism>
<comment type="subcellular location">
    <subcellularLocation>
        <location evidence="1">Membrane</location>
        <topology evidence="1">Multi-pass membrane protein</topology>
    </subcellularLocation>
</comment>
<dbReference type="HOGENOM" id="CLU_1233161_0_0_6"/>
<name>J7GY44_CARRU</name>
<dbReference type="GO" id="GO:0005886">
    <property type="term" value="C:plasma membrane"/>
    <property type="evidence" value="ECO:0007669"/>
    <property type="project" value="TreeGrafter"/>
</dbReference>
<dbReference type="AlphaFoldDB" id="J7GY44"/>
<evidence type="ECO:0000313" key="12">
    <source>
        <dbReference type="EMBL" id="AFP83478.1"/>
    </source>
</evidence>
<dbReference type="InterPro" id="IPR035908">
    <property type="entry name" value="F0_ATP_A_sf"/>
</dbReference>
<feature type="transmembrane region" description="Helical" evidence="11">
    <location>
        <begin position="150"/>
        <end position="168"/>
    </location>
</feature>
<feature type="transmembrane region" description="Helical" evidence="11">
    <location>
        <begin position="206"/>
        <end position="226"/>
    </location>
</feature>
<keyword evidence="10" id="KW-0066">ATP synthesis</keyword>
<dbReference type="PATRIC" id="fig|1202536.3.peg.3"/>
<evidence type="ECO:0000313" key="13">
    <source>
        <dbReference type="Proteomes" id="UP000003932"/>
    </source>
</evidence>
<gene>
    <name evidence="12" type="primary">atpB</name>
    <name evidence="12" type="ORF">A33U_03</name>
</gene>
<keyword evidence="4" id="KW-0138">CF(0)</keyword>
<evidence type="ECO:0000256" key="1">
    <source>
        <dbReference type="ARBA" id="ARBA00004141"/>
    </source>
</evidence>
<protein>
    <submittedName>
        <fullName evidence="12">F0F1-type ATP synthase A subunit</fullName>
    </submittedName>
</protein>
<evidence type="ECO:0000256" key="11">
    <source>
        <dbReference type="SAM" id="Phobius"/>
    </source>
</evidence>